<dbReference type="EMBL" id="VTPC01001209">
    <property type="protein sequence ID" value="KAF2902709.1"/>
    <property type="molecule type" value="Genomic_DNA"/>
</dbReference>
<feature type="domain" description="Mutator-like transposase" evidence="1">
    <location>
        <begin position="2"/>
        <end position="95"/>
    </location>
</feature>
<name>A0A8K0DBH2_IGNLU</name>
<evidence type="ECO:0000313" key="2">
    <source>
        <dbReference type="EMBL" id="KAF2902709.1"/>
    </source>
</evidence>
<accession>A0A8K0DBH2</accession>
<dbReference type="AlphaFoldDB" id="A0A8K0DBH2"/>
<sequence length="100" mass="11039">MWKDSLWEVMELAGKEEHEIAKTNGDIDTDGIPYITVFLDGGWSKRSYGHSYTAASGVAVIIGKNTGKLLYLGVRNKYCSICSLSKNKEESAPNHLSKTL</sequence>
<keyword evidence="3" id="KW-1185">Reference proteome</keyword>
<dbReference type="Pfam" id="PF20700">
    <property type="entry name" value="Mutator"/>
    <property type="match status" value="1"/>
</dbReference>
<organism evidence="2 3">
    <name type="scientific">Ignelater luminosus</name>
    <name type="common">Cucubano</name>
    <name type="synonym">Pyrophorus luminosus</name>
    <dbReference type="NCBI Taxonomy" id="2038154"/>
    <lineage>
        <taxon>Eukaryota</taxon>
        <taxon>Metazoa</taxon>
        <taxon>Ecdysozoa</taxon>
        <taxon>Arthropoda</taxon>
        <taxon>Hexapoda</taxon>
        <taxon>Insecta</taxon>
        <taxon>Pterygota</taxon>
        <taxon>Neoptera</taxon>
        <taxon>Endopterygota</taxon>
        <taxon>Coleoptera</taxon>
        <taxon>Polyphaga</taxon>
        <taxon>Elateriformia</taxon>
        <taxon>Elateroidea</taxon>
        <taxon>Elateridae</taxon>
        <taxon>Agrypninae</taxon>
        <taxon>Pyrophorini</taxon>
        <taxon>Ignelater</taxon>
    </lineage>
</organism>
<evidence type="ECO:0000313" key="3">
    <source>
        <dbReference type="Proteomes" id="UP000801492"/>
    </source>
</evidence>
<reference evidence="2" key="1">
    <citation type="submission" date="2019-08" db="EMBL/GenBank/DDBJ databases">
        <title>The genome of the North American firefly Photinus pyralis.</title>
        <authorList>
            <consortium name="Photinus pyralis genome working group"/>
            <person name="Fallon T.R."/>
            <person name="Sander Lower S.E."/>
            <person name="Weng J.-K."/>
        </authorList>
    </citation>
    <scope>NUCLEOTIDE SEQUENCE</scope>
    <source>
        <strain evidence="2">TRF0915ILg1</strain>
        <tissue evidence="2">Whole body</tissue>
    </source>
</reference>
<dbReference type="Proteomes" id="UP000801492">
    <property type="component" value="Unassembled WGS sequence"/>
</dbReference>
<dbReference type="InterPro" id="IPR049012">
    <property type="entry name" value="Mutator_transp_dom"/>
</dbReference>
<dbReference type="OrthoDB" id="6431392at2759"/>
<protein>
    <recommendedName>
        <fullName evidence="1">Mutator-like transposase domain-containing protein</fullName>
    </recommendedName>
</protein>
<comment type="caution">
    <text evidence="2">The sequence shown here is derived from an EMBL/GenBank/DDBJ whole genome shotgun (WGS) entry which is preliminary data.</text>
</comment>
<gene>
    <name evidence="2" type="ORF">ILUMI_03488</name>
</gene>
<evidence type="ECO:0000259" key="1">
    <source>
        <dbReference type="Pfam" id="PF20700"/>
    </source>
</evidence>
<proteinExistence type="predicted"/>